<feature type="domain" description="DeoR-like transcriptional repressor C-terminal sensor" evidence="4">
    <location>
        <begin position="5"/>
        <end position="58"/>
    </location>
</feature>
<sequence>MSIEQEKQFAAEAAADLVEDGMTVGLGTGSTVAFLLPALARRSLDIRCVATSSRTAQATCELGLKVVNELHGPIPLELFRFGLGATLRRVAPVSLRNAPPSPDGGVIADYRGPVADPAALASWLAATPGVVEHGLFPPEMVTSALVGRDKSVDSIDFELTRPGMRSGRTGQLGKVGS</sequence>
<dbReference type="InterPro" id="IPR037171">
    <property type="entry name" value="NagB/RpiA_transferase-like"/>
</dbReference>
<dbReference type="SUPFAM" id="SSF75445">
    <property type="entry name" value="D-ribose-5-phosphate isomerase (RpiA), lid domain"/>
    <property type="match status" value="1"/>
</dbReference>
<keyword evidence="2" id="KW-0413">Isomerase</keyword>
<dbReference type="GO" id="GO:0009052">
    <property type="term" value="P:pentose-phosphate shunt, non-oxidative branch"/>
    <property type="evidence" value="ECO:0007669"/>
    <property type="project" value="InterPro"/>
</dbReference>
<evidence type="ECO:0000256" key="3">
    <source>
        <dbReference type="ARBA" id="ARBA00029734"/>
    </source>
</evidence>
<dbReference type="SUPFAM" id="SSF100950">
    <property type="entry name" value="NagB/RpiA/CoA transferase-like"/>
    <property type="match status" value="1"/>
</dbReference>
<protein>
    <recommendedName>
        <fullName evidence="1">ribose-5-phosphate isomerase</fullName>
        <ecNumber evidence="1">5.3.1.6</ecNumber>
    </recommendedName>
    <alternativeName>
        <fullName evidence="3">Phosphoriboisomerase</fullName>
    </alternativeName>
</protein>
<comment type="caution">
    <text evidence="5">The sequence shown here is derived from an EMBL/GenBank/DDBJ whole genome shotgun (WGS) entry which is preliminary data.</text>
</comment>
<dbReference type="EMBL" id="LQPE01000113">
    <property type="protein sequence ID" value="ORW04029.1"/>
    <property type="molecule type" value="Genomic_DNA"/>
</dbReference>
<dbReference type="GO" id="GO:0006014">
    <property type="term" value="P:D-ribose metabolic process"/>
    <property type="evidence" value="ECO:0007669"/>
    <property type="project" value="TreeGrafter"/>
</dbReference>
<dbReference type="Proteomes" id="UP000193487">
    <property type="component" value="Unassembled WGS sequence"/>
</dbReference>
<organism evidence="5 6">
    <name type="scientific">Mycobacterium kyorinense</name>
    <dbReference type="NCBI Taxonomy" id="487514"/>
    <lineage>
        <taxon>Bacteria</taxon>
        <taxon>Bacillati</taxon>
        <taxon>Actinomycetota</taxon>
        <taxon>Actinomycetes</taxon>
        <taxon>Mycobacteriales</taxon>
        <taxon>Mycobacteriaceae</taxon>
        <taxon>Mycobacterium</taxon>
    </lineage>
</organism>
<dbReference type="Gene3D" id="3.30.70.260">
    <property type="match status" value="1"/>
</dbReference>
<dbReference type="RefSeq" id="WP_045385206.1">
    <property type="nucleotide sequence ID" value="NZ_BBKA01000163.1"/>
</dbReference>
<dbReference type="Pfam" id="PF06026">
    <property type="entry name" value="Rib_5-P_isom_A"/>
    <property type="match status" value="1"/>
</dbReference>
<evidence type="ECO:0000256" key="1">
    <source>
        <dbReference type="ARBA" id="ARBA00011959"/>
    </source>
</evidence>
<dbReference type="PANTHER" id="PTHR11934:SF0">
    <property type="entry name" value="RIBOSE-5-PHOSPHATE ISOMERASE"/>
    <property type="match status" value="1"/>
</dbReference>
<dbReference type="Gene3D" id="3.40.50.1360">
    <property type="match status" value="2"/>
</dbReference>
<accession>A0A1X1XYY1</accession>
<evidence type="ECO:0000259" key="4">
    <source>
        <dbReference type="Pfam" id="PF00455"/>
    </source>
</evidence>
<dbReference type="EC" id="5.3.1.6" evidence="1"/>
<dbReference type="GO" id="GO:0005829">
    <property type="term" value="C:cytosol"/>
    <property type="evidence" value="ECO:0007669"/>
    <property type="project" value="TreeGrafter"/>
</dbReference>
<dbReference type="AlphaFoldDB" id="A0A1X1XYY1"/>
<evidence type="ECO:0000313" key="6">
    <source>
        <dbReference type="Proteomes" id="UP000193487"/>
    </source>
</evidence>
<dbReference type="InterPro" id="IPR004788">
    <property type="entry name" value="Ribose5P_isomerase_type_A"/>
</dbReference>
<evidence type="ECO:0000256" key="2">
    <source>
        <dbReference type="ARBA" id="ARBA00023235"/>
    </source>
</evidence>
<gene>
    <name evidence="5" type="ORF">AWC14_04550</name>
</gene>
<dbReference type="GO" id="GO:0004751">
    <property type="term" value="F:ribose-5-phosphate isomerase activity"/>
    <property type="evidence" value="ECO:0007669"/>
    <property type="project" value="UniProtKB-EC"/>
</dbReference>
<evidence type="ECO:0000313" key="5">
    <source>
        <dbReference type="EMBL" id="ORW04029.1"/>
    </source>
</evidence>
<keyword evidence="6" id="KW-1185">Reference proteome</keyword>
<dbReference type="PANTHER" id="PTHR11934">
    <property type="entry name" value="RIBOSE-5-PHOSPHATE ISOMERASE"/>
    <property type="match status" value="1"/>
</dbReference>
<proteinExistence type="predicted"/>
<dbReference type="OrthoDB" id="5870696at2"/>
<dbReference type="InterPro" id="IPR014036">
    <property type="entry name" value="DeoR-like_C"/>
</dbReference>
<name>A0A1X1XYY1_9MYCO</name>
<reference evidence="5 6" key="1">
    <citation type="submission" date="2016-01" db="EMBL/GenBank/DDBJ databases">
        <title>The new phylogeny of the genus Mycobacterium.</title>
        <authorList>
            <person name="Tarcisio F."/>
            <person name="Conor M."/>
            <person name="Antonella G."/>
            <person name="Elisabetta G."/>
            <person name="Giulia F.S."/>
            <person name="Sara T."/>
            <person name="Anna F."/>
            <person name="Clotilde B."/>
            <person name="Roberto B."/>
            <person name="Veronica D.S."/>
            <person name="Fabio R."/>
            <person name="Monica P."/>
            <person name="Olivier J."/>
            <person name="Enrico T."/>
            <person name="Nicola S."/>
        </authorList>
    </citation>
    <scope>NUCLEOTIDE SEQUENCE [LARGE SCALE GENOMIC DNA]</scope>
    <source>
        <strain evidence="5 6">DSM 45166</strain>
    </source>
</reference>
<dbReference type="Pfam" id="PF00455">
    <property type="entry name" value="DeoRC"/>
    <property type="match status" value="1"/>
</dbReference>